<keyword evidence="4" id="KW-1185">Reference proteome</keyword>
<dbReference type="GO" id="GO:0004090">
    <property type="term" value="F:carbonyl reductase (NADPH) activity"/>
    <property type="evidence" value="ECO:0007669"/>
    <property type="project" value="TreeGrafter"/>
</dbReference>
<evidence type="ECO:0000313" key="4">
    <source>
        <dbReference type="Proteomes" id="UP001152799"/>
    </source>
</evidence>
<evidence type="ECO:0000313" key="3">
    <source>
        <dbReference type="EMBL" id="CAG9760053.1"/>
    </source>
</evidence>
<dbReference type="Gene3D" id="3.40.50.720">
    <property type="entry name" value="NAD(P)-binding Rossmann-like Domain"/>
    <property type="match status" value="2"/>
</dbReference>
<dbReference type="OrthoDB" id="5296at2759"/>
<protein>
    <recommendedName>
        <fullName evidence="5">C-factor</fullName>
    </recommendedName>
</protein>
<name>A0A9N9MA55_9CUCU</name>
<dbReference type="Proteomes" id="UP001152799">
    <property type="component" value="Chromosome 1"/>
</dbReference>
<dbReference type="PANTHER" id="PTHR43544">
    <property type="entry name" value="SHORT-CHAIN DEHYDROGENASE/REDUCTASE"/>
    <property type="match status" value="1"/>
</dbReference>
<dbReference type="SUPFAM" id="SSF51735">
    <property type="entry name" value="NAD(P)-binding Rossmann-fold domains"/>
    <property type="match status" value="2"/>
</dbReference>
<dbReference type="PANTHER" id="PTHR43544:SF7">
    <property type="entry name" value="NADB-LER2"/>
    <property type="match status" value="1"/>
</dbReference>
<dbReference type="InterPro" id="IPR051468">
    <property type="entry name" value="Fungal_SecMetab_SDRs"/>
</dbReference>
<evidence type="ECO:0000256" key="2">
    <source>
        <dbReference type="ARBA" id="ARBA00023002"/>
    </source>
</evidence>
<dbReference type="InterPro" id="IPR002347">
    <property type="entry name" value="SDR_fam"/>
</dbReference>
<evidence type="ECO:0000256" key="1">
    <source>
        <dbReference type="ARBA" id="ARBA00022857"/>
    </source>
</evidence>
<dbReference type="EMBL" id="OU892277">
    <property type="protein sequence ID" value="CAG9760053.1"/>
    <property type="molecule type" value="Genomic_DNA"/>
</dbReference>
<sequence length="166" mass="17693">MRSILITGCNRGLGLGLVKQLVKTKFSPKYVIATCRNIENAKALLPVLKTAAANNADGALGSKKAAVINMTSILGSIAQNNDGGLYPYRCSKASINMATKSLSIDLIKDGILATCVHPGWVKTDMGGNGAPMTIDSSCCSLVQFVENLSEKHNGGFFQWDGKQLEW</sequence>
<dbReference type="AlphaFoldDB" id="A0A9N9MA55"/>
<keyword evidence="1" id="KW-0521">NADP</keyword>
<dbReference type="Pfam" id="PF13561">
    <property type="entry name" value="adh_short_C2"/>
    <property type="match status" value="1"/>
</dbReference>
<proteinExistence type="predicted"/>
<reference evidence="3" key="1">
    <citation type="submission" date="2022-01" db="EMBL/GenBank/DDBJ databases">
        <authorList>
            <person name="King R."/>
        </authorList>
    </citation>
    <scope>NUCLEOTIDE SEQUENCE</scope>
</reference>
<dbReference type="PRINTS" id="PR00081">
    <property type="entry name" value="GDHRDH"/>
</dbReference>
<evidence type="ECO:0008006" key="5">
    <source>
        <dbReference type="Google" id="ProtNLM"/>
    </source>
</evidence>
<gene>
    <name evidence="3" type="ORF">CEUTPL_LOCUS789</name>
</gene>
<organism evidence="3 4">
    <name type="scientific">Ceutorhynchus assimilis</name>
    <name type="common">cabbage seed weevil</name>
    <dbReference type="NCBI Taxonomy" id="467358"/>
    <lineage>
        <taxon>Eukaryota</taxon>
        <taxon>Metazoa</taxon>
        <taxon>Ecdysozoa</taxon>
        <taxon>Arthropoda</taxon>
        <taxon>Hexapoda</taxon>
        <taxon>Insecta</taxon>
        <taxon>Pterygota</taxon>
        <taxon>Neoptera</taxon>
        <taxon>Endopterygota</taxon>
        <taxon>Coleoptera</taxon>
        <taxon>Polyphaga</taxon>
        <taxon>Cucujiformia</taxon>
        <taxon>Curculionidae</taxon>
        <taxon>Ceutorhynchinae</taxon>
        <taxon>Ceutorhynchus</taxon>
    </lineage>
</organism>
<accession>A0A9N9MA55</accession>
<keyword evidence="2" id="KW-0560">Oxidoreductase</keyword>
<dbReference type="InterPro" id="IPR036291">
    <property type="entry name" value="NAD(P)-bd_dom_sf"/>
</dbReference>
<dbReference type="GO" id="GO:0005737">
    <property type="term" value="C:cytoplasm"/>
    <property type="evidence" value="ECO:0007669"/>
    <property type="project" value="TreeGrafter"/>
</dbReference>